<gene>
    <name evidence="2" type="ORF">DCAR_0933353</name>
</gene>
<protein>
    <submittedName>
        <fullName evidence="2">Uncharacterized protein</fullName>
    </submittedName>
</protein>
<dbReference type="Pfam" id="PF07816">
    <property type="entry name" value="DUF1645"/>
    <property type="match status" value="1"/>
</dbReference>
<evidence type="ECO:0000256" key="1">
    <source>
        <dbReference type="SAM" id="MobiDB-lite"/>
    </source>
</evidence>
<dbReference type="AlphaFoldDB" id="A0AAF0XV05"/>
<dbReference type="PANTHER" id="PTHR33095">
    <property type="entry name" value="OS07G0619500 PROTEIN"/>
    <property type="match status" value="1"/>
</dbReference>
<evidence type="ECO:0000313" key="3">
    <source>
        <dbReference type="Proteomes" id="UP000077755"/>
    </source>
</evidence>
<name>A0AAF0XV05_DAUCS</name>
<organism evidence="2 3">
    <name type="scientific">Daucus carota subsp. sativus</name>
    <name type="common">Carrot</name>
    <dbReference type="NCBI Taxonomy" id="79200"/>
    <lineage>
        <taxon>Eukaryota</taxon>
        <taxon>Viridiplantae</taxon>
        <taxon>Streptophyta</taxon>
        <taxon>Embryophyta</taxon>
        <taxon>Tracheophyta</taxon>
        <taxon>Spermatophyta</taxon>
        <taxon>Magnoliopsida</taxon>
        <taxon>eudicotyledons</taxon>
        <taxon>Gunneridae</taxon>
        <taxon>Pentapetalae</taxon>
        <taxon>asterids</taxon>
        <taxon>campanulids</taxon>
        <taxon>Apiales</taxon>
        <taxon>Apiaceae</taxon>
        <taxon>Apioideae</taxon>
        <taxon>Scandiceae</taxon>
        <taxon>Daucinae</taxon>
        <taxon>Daucus</taxon>
        <taxon>Daucus sect. Daucus</taxon>
    </lineage>
</organism>
<dbReference type="EMBL" id="CP093351">
    <property type="protein sequence ID" value="WOH13842.1"/>
    <property type="molecule type" value="Genomic_DNA"/>
</dbReference>
<feature type="compositionally biased region" description="Low complexity" evidence="1">
    <location>
        <begin position="163"/>
        <end position="174"/>
    </location>
</feature>
<sequence length="239" mass="26641">MIQSPNTEAEEFDFSSTDFGFGFNGHSQVPADLLFDGGKIRPLKLLPRSEFQYNIFQHNVATYSPTSPPSPKRMLSKGAALVAPQHKKTLCSPETKEEPILVNQSTFSGSDVLTSSSSSSIWSRRWKLTDLFTSLSYSTDKNVTKDDSASILRSHKKDSNEWSFRSESSSKSGSSRGGGCRRRGRVSAHEWHYKQNRAAAEEMRRKTFLPYKKSLLGCMDVDPSGVLDFSRGHGVEITC</sequence>
<dbReference type="PANTHER" id="PTHR33095:SF57">
    <property type="entry name" value="EXPRESSED PROTEIN"/>
    <property type="match status" value="1"/>
</dbReference>
<evidence type="ECO:0000313" key="2">
    <source>
        <dbReference type="EMBL" id="WOH13842.1"/>
    </source>
</evidence>
<feature type="region of interest" description="Disordered" evidence="1">
    <location>
        <begin position="162"/>
        <end position="186"/>
    </location>
</feature>
<dbReference type="Proteomes" id="UP000077755">
    <property type="component" value="Chromosome 9"/>
</dbReference>
<reference evidence="2" key="2">
    <citation type="submission" date="2022-03" db="EMBL/GenBank/DDBJ databases">
        <title>Draft title - Genomic analysis of global carrot germplasm unveils the trajectory of domestication and the origin of high carotenoid orange carrot.</title>
        <authorList>
            <person name="Iorizzo M."/>
            <person name="Ellison S."/>
            <person name="Senalik D."/>
            <person name="Macko-Podgorni A."/>
            <person name="Grzebelus D."/>
            <person name="Bostan H."/>
            <person name="Rolling W."/>
            <person name="Curaba J."/>
            <person name="Simon P."/>
        </authorList>
    </citation>
    <scope>NUCLEOTIDE SEQUENCE</scope>
    <source>
        <tissue evidence="2">Leaf</tissue>
    </source>
</reference>
<accession>A0AAF0XV05</accession>
<proteinExistence type="predicted"/>
<keyword evidence="3" id="KW-1185">Reference proteome</keyword>
<reference evidence="2" key="1">
    <citation type="journal article" date="2016" name="Nat. Genet.">
        <title>A high-quality carrot genome assembly provides new insights into carotenoid accumulation and asterid genome evolution.</title>
        <authorList>
            <person name="Iorizzo M."/>
            <person name="Ellison S."/>
            <person name="Senalik D."/>
            <person name="Zeng P."/>
            <person name="Satapoomin P."/>
            <person name="Huang J."/>
            <person name="Bowman M."/>
            <person name="Iovene M."/>
            <person name="Sanseverino W."/>
            <person name="Cavagnaro P."/>
            <person name="Yildiz M."/>
            <person name="Macko-Podgorni A."/>
            <person name="Moranska E."/>
            <person name="Grzebelus E."/>
            <person name="Grzebelus D."/>
            <person name="Ashrafi H."/>
            <person name="Zheng Z."/>
            <person name="Cheng S."/>
            <person name="Spooner D."/>
            <person name="Van Deynze A."/>
            <person name="Simon P."/>
        </authorList>
    </citation>
    <scope>NUCLEOTIDE SEQUENCE</scope>
    <source>
        <tissue evidence="2">Leaf</tissue>
    </source>
</reference>
<dbReference type="InterPro" id="IPR012442">
    <property type="entry name" value="DUF1645_plant"/>
</dbReference>